<reference evidence="2 3" key="1">
    <citation type="journal article" date="2021" name="Commun. Biol.">
        <title>The genome of Shorea leprosula (Dipterocarpaceae) highlights the ecological relevance of drought in aseasonal tropical rainforests.</title>
        <authorList>
            <person name="Ng K.K.S."/>
            <person name="Kobayashi M.J."/>
            <person name="Fawcett J.A."/>
            <person name="Hatakeyama M."/>
            <person name="Paape T."/>
            <person name="Ng C.H."/>
            <person name="Ang C.C."/>
            <person name="Tnah L.H."/>
            <person name="Lee C.T."/>
            <person name="Nishiyama T."/>
            <person name="Sese J."/>
            <person name="O'Brien M.J."/>
            <person name="Copetti D."/>
            <person name="Mohd Noor M.I."/>
            <person name="Ong R.C."/>
            <person name="Putra M."/>
            <person name="Sireger I.Z."/>
            <person name="Indrioko S."/>
            <person name="Kosugi Y."/>
            <person name="Izuno A."/>
            <person name="Isagi Y."/>
            <person name="Lee S.L."/>
            <person name="Shimizu K.K."/>
        </authorList>
    </citation>
    <scope>NUCLEOTIDE SEQUENCE [LARGE SCALE GENOMIC DNA]</scope>
    <source>
        <strain evidence="2">214</strain>
    </source>
</reference>
<keyword evidence="1" id="KW-1133">Transmembrane helix</keyword>
<evidence type="ECO:0000313" key="3">
    <source>
        <dbReference type="Proteomes" id="UP001054252"/>
    </source>
</evidence>
<keyword evidence="3" id="KW-1185">Reference proteome</keyword>
<accession>A0AAV5MBF3</accession>
<feature type="transmembrane region" description="Helical" evidence="1">
    <location>
        <begin position="6"/>
        <end position="24"/>
    </location>
</feature>
<evidence type="ECO:0000256" key="1">
    <source>
        <dbReference type="SAM" id="Phobius"/>
    </source>
</evidence>
<name>A0AAV5MBF3_9ROSI</name>
<sequence length="81" mass="9871">MFECLKESSIVFLDIMFGIFINYIRIKRASPKIRNGNSMEESLIYVETDIEENNQSDHRIEKRYKRWINLGKWREKGREEK</sequence>
<evidence type="ECO:0000313" key="2">
    <source>
        <dbReference type="EMBL" id="GKV46787.1"/>
    </source>
</evidence>
<protein>
    <submittedName>
        <fullName evidence="2">Uncharacterized protein</fullName>
    </submittedName>
</protein>
<organism evidence="2 3">
    <name type="scientific">Rubroshorea leprosula</name>
    <dbReference type="NCBI Taxonomy" id="152421"/>
    <lineage>
        <taxon>Eukaryota</taxon>
        <taxon>Viridiplantae</taxon>
        <taxon>Streptophyta</taxon>
        <taxon>Embryophyta</taxon>
        <taxon>Tracheophyta</taxon>
        <taxon>Spermatophyta</taxon>
        <taxon>Magnoliopsida</taxon>
        <taxon>eudicotyledons</taxon>
        <taxon>Gunneridae</taxon>
        <taxon>Pentapetalae</taxon>
        <taxon>rosids</taxon>
        <taxon>malvids</taxon>
        <taxon>Malvales</taxon>
        <taxon>Dipterocarpaceae</taxon>
        <taxon>Rubroshorea</taxon>
    </lineage>
</organism>
<keyword evidence="1" id="KW-0472">Membrane</keyword>
<dbReference type="EMBL" id="BPVZ01000215">
    <property type="protein sequence ID" value="GKV46787.1"/>
    <property type="molecule type" value="Genomic_DNA"/>
</dbReference>
<dbReference type="Proteomes" id="UP001054252">
    <property type="component" value="Unassembled WGS sequence"/>
</dbReference>
<comment type="caution">
    <text evidence="2">The sequence shown here is derived from an EMBL/GenBank/DDBJ whole genome shotgun (WGS) entry which is preliminary data.</text>
</comment>
<dbReference type="AlphaFoldDB" id="A0AAV5MBF3"/>
<keyword evidence="1" id="KW-0812">Transmembrane</keyword>
<gene>
    <name evidence="2" type="ORF">SLEP1_g53753</name>
</gene>
<proteinExistence type="predicted"/>